<dbReference type="SUPFAM" id="SSF53474">
    <property type="entry name" value="alpha/beta-Hydrolases"/>
    <property type="match status" value="1"/>
</dbReference>
<evidence type="ECO:0000313" key="3">
    <source>
        <dbReference type="Proteomes" id="UP001157160"/>
    </source>
</evidence>
<accession>A0AA37UNH9</accession>
<evidence type="ECO:0000313" key="2">
    <source>
        <dbReference type="EMBL" id="GMA29472.1"/>
    </source>
</evidence>
<dbReference type="Gene3D" id="3.40.50.1820">
    <property type="entry name" value="alpha/beta hydrolase"/>
    <property type="match status" value="1"/>
</dbReference>
<dbReference type="InterPro" id="IPR050228">
    <property type="entry name" value="Carboxylesterase_BioH"/>
</dbReference>
<dbReference type="EMBL" id="BSUL01000001">
    <property type="protein sequence ID" value="GMA29472.1"/>
    <property type="molecule type" value="Genomic_DNA"/>
</dbReference>
<name>A0AA37UNH9_9MICO</name>
<keyword evidence="3" id="KW-1185">Reference proteome</keyword>
<dbReference type="GO" id="GO:0016787">
    <property type="term" value="F:hydrolase activity"/>
    <property type="evidence" value="ECO:0007669"/>
    <property type="project" value="UniProtKB-KW"/>
</dbReference>
<gene>
    <name evidence="2" type="ORF">GCM10025874_27250</name>
</gene>
<dbReference type="AlphaFoldDB" id="A0AA37UNH9"/>
<comment type="caution">
    <text evidence="2">The sequence shown here is derived from an EMBL/GenBank/DDBJ whole genome shotgun (WGS) entry which is preliminary data.</text>
</comment>
<evidence type="ECO:0000259" key="1">
    <source>
        <dbReference type="Pfam" id="PF12697"/>
    </source>
</evidence>
<dbReference type="InterPro" id="IPR029058">
    <property type="entry name" value="AB_hydrolase_fold"/>
</dbReference>
<dbReference type="InterPro" id="IPR000073">
    <property type="entry name" value="AB_hydrolase_1"/>
</dbReference>
<dbReference type="Pfam" id="PF12697">
    <property type="entry name" value="Abhydrolase_6"/>
    <property type="match status" value="1"/>
</dbReference>
<dbReference type="Proteomes" id="UP001157160">
    <property type="component" value="Unassembled WGS sequence"/>
</dbReference>
<feature type="domain" description="AB hydrolase-1" evidence="1">
    <location>
        <begin position="35"/>
        <end position="244"/>
    </location>
</feature>
<dbReference type="RefSeq" id="WP_284233615.1">
    <property type="nucleotide sequence ID" value="NZ_BSUL01000001.1"/>
</dbReference>
<dbReference type="PANTHER" id="PTHR43194">
    <property type="entry name" value="HYDROLASE ALPHA/BETA FOLD FAMILY"/>
    <property type="match status" value="1"/>
</dbReference>
<sequence length="253" mass="27344">MPLPSTVRDVVIDALAFRIRSSPVPAGAEHARPAVLLHGLGMSQRPLAPLQDRLALRRPVHVVELPGFGGRPAPLGDVPVDSMIAALARALDLLGVRDAVVVGHSLGAQWAVELAAQRPGLASAVVLVSPVVDERRTSRAALALAILADFLREPPSIVTIMVTDVLRTDLRWFFAQAERMLRYPLLERVAQLDPPVLVVGGARDTVVGRPWLRRLRDAARGPLAIVPRAAHNPQFTAPGAVADAIDRFLERRR</sequence>
<reference evidence="2 3" key="1">
    <citation type="journal article" date="2014" name="Int. J. Syst. Evol. Microbiol.">
        <title>Complete genome sequence of Corynebacterium casei LMG S-19264T (=DSM 44701T), isolated from a smear-ripened cheese.</title>
        <authorList>
            <consortium name="US DOE Joint Genome Institute (JGI-PGF)"/>
            <person name="Walter F."/>
            <person name="Albersmeier A."/>
            <person name="Kalinowski J."/>
            <person name="Ruckert C."/>
        </authorList>
    </citation>
    <scope>NUCLEOTIDE SEQUENCE [LARGE SCALE GENOMIC DNA]</scope>
    <source>
        <strain evidence="2 3">NBRC 112289</strain>
    </source>
</reference>
<organism evidence="2 3">
    <name type="scientific">Arenivirga flava</name>
    <dbReference type="NCBI Taxonomy" id="1930060"/>
    <lineage>
        <taxon>Bacteria</taxon>
        <taxon>Bacillati</taxon>
        <taxon>Actinomycetota</taxon>
        <taxon>Actinomycetes</taxon>
        <taxon>Micrococcales</taxon>
        <taxon>Microbacteriaceae</taxon>
        <taxon>Arenivirga</taxon>
    </lineage>
</organism>
<proteinExistence type="predicted"/>
<keyword evidence="2" id="KW-0378">Hydrolase</keyword>
<dbReference type="PANTHER" id="PTHR43194:SF2">
    <property type="entry name" value="PEROXISOMAL MEMBRANE PROTEIN LPX1"/>
    <property type="match status" value="1"/>
</dbReference>
<protein>
    <submittedName>
        <fullName evidence="2">Alpha/beta hydrolase</fullName>
    </submittedName>
</protein>